<evidence type="ECO:0000256" key="1">
    <source>
        <dbReference type="ARBA" id="ARBA00022729"/>
    </source>
</evidence>
<feature type="chain" id="PRO_5032590083" description="CBM1 domain-containing protein" evidence="2">
    <location>
        <begin position="20"/>
        <end position="300"/>
    </location>
</feature>
<dbReference type="EMBL" id="CAJOBQ010000177">
    <property type="protein sequence ID" value="CAF4284013.1"/>
    <property type="molecule type" value="Genomic_DNA"/>
</dbReference>
<dbReference type="InterPro" id="IPR000254">
    <property type="entry name" value="CBD"/>
</dbReference>
<dbReference type="Pfam" id="PF00734">
    <property type="entry name" value="CBM_1"/>
    <property type="match status" value="1"/>
</dbReference>
<sequence length="300" mass="33282">MILQLIIVLGFLQVNSIRGLRQNESSSTASIKWQCNPKCWNGEDTCNTKEECFDKTVIWSECVCPSGNKSCLNYFGESREDYISCLPSLNESCGSDSTTAFRTCQPPFRCDLLENQNKYQCQCDGCGRNNTSWSKNIVTESIGVFINFLKWGMQCGGNDYRDETRYKSDLCEGAPGYKTTTTTAATATTAAATTTKTTTTKTTTTKTTIAPSGLLKLEEKCGGINYQGKTECEPTFKCTAIGPFLSLCKCPNRSSWCPDAPGYPTTTTKPPIKFKINLNSRNLNLTKFKLNCLKFKLVKF</sequence>
<dbReference type="AlphaFoldDB" id="A0A820H1H0"/>
<evidence type="ECO:0000256" key="2">
    <source>
        <dbReference type="SAM" id="SignalP"/>
    </source>
</evidence>
<comment type="caution">
    <text evidence="4">The sequence shown here is derived from an EMBL/GenBank/DDBJ whole genome shotgun (WGS) entry which is preliminary data.</text>
</comment>
<dbReference type="InterPro" id="IPR035971">
    <property type="entry name" value="CBD_sf"/>
</dbReference>
<dbReference type="GO" id="GO:0005576">
    <property type="term" value="C:extracellular region"/>
    <property type="evidence" value="ECO:0007669"/>
    <property type="project" value="InterPro"/>
</dbReference>
<dbReference type="SUPFAM" id="SSF57180">
    <property type="entry name" value="Cellulose-binding domain"/>
    <property type="match status" value="1"/>
</dbReference>
<name>A0A820H1H0_9BILA</name>
<dbReference type="GO" id="GO:0030248">
    <property type="term" value="F:cellulose binding"/>
    <property type="evidence" value="ECO:0007669"/>
    <property type="project" value="InterPro"/>
</dbReference>
<proteinExistence type="predicted"/>
<dbReference type="GO" id="GO:0005975">
    <property type="term" value="P:carbohydrate metabolic process"/>
    <property type="evidence" value="ECO:0007669"/>
    <property type="project" value="InterPro"/>
</dbReference>
<evidence type="ECO:0000313" key="4">
    <source>
        <dbReference type="EMBL" id="CAF4284013.1"/>
    </source>
</evidence>
<evidence type="ECO:0000313" key="5">
    <source>
        <dbReference type="Proteomes" id="UP000663862"/>
    </source>
</evidence>
<evidence type="ECO:0000259" key="3">
    <source>
        <dbReference type="Pfam" id="PF00734"/>
    </source>
</evidence>
<reference evidence="4" key="1">
    <citation type="submission" date="2021-02" db="EMBL/GenBank/DDBJ databases">
        <authorList>
            <person name="Nowell W R."/>
        </authorList>
    </citation>
    <scope>NUCLEOTIDE SEQUENCE</scope>
</reference>
<organism evidence="4 5">
    <name type="scientific">Rotaria socialis</name>
    <dbReference type="NCBI Taxonomy" id="392032"/>
    <lineage>
        <taxon>Eukaryota</taxon>
        <taxon>Metazoa</taxon>
        <taxon>Spiralia</taxon>
        <taxon>Gnathifera</taxon>
        <taxon>Rotifera</taxon>
        <taxon>Eurotatoria</taxon>
        <taxon>Bdelloidea</taxon>
        <taxon>Philodinida</taxon>
        <taxon>Philodinidae</taxon>
        <taxon>Rotaria</taxon>
    </lineage>
</organism>
<feature type="signal peptide" evidence="2">
    <location>
        <begin position="1"/>
        <end position="19"/>
    </location>
</feature>
<protein>
    <recommendedName>
        <fullName evidence="3">CBM1 domain-containing protein</fullName>
    </recommendedName>
</protein>
<gene>
    <name evidence="4" type="ORF">TSG867_LOCUS5178</name>
</gene>
<keyword evidence="1 2" id="KW-0732">Signal</keyword>
<accession>A0A820H1H0</accession>
<dbReference type="Proteomes" id="UP000663862">
    <property type="component" value="Unassembled WGS sequence"/>
</dbReference>
<feature type="domain" description="CBM1" evidence="3">
    <location>
        <begin position="220"/>
        <end position="243"/>
    </location>
</feature>